<comment type="subcellular location">
    <subcellularLocation>
        <location evidence="1">Mitochondrion</location>
    </subcellularLocation>
</comment>
<dbReference type="InterPro" id="IPR018828">
    <property type="entry name" value="RRG7"/>
</dbReference>
<dbReference type="Proteomes" id="UP001321749">
    <property type="component" value="Unassembled WGS sequence"/>
</dbReference>
<gene>
    <name evidence="4" type="ORF">QBC42DRAFT_313200</name>
</gene>
<dbReference type="Pfam" id="PF10356">
    <property type="entry name" value="RRG7"/>
    <property type="match status" value="2"/>
</dbReference>
<protein>
    <recommendedName>
        <fullName evidence="6">Required for respiratory growth protein 7, mitochondrial</fullName>
    </recommendedName>
</protein>
<keyword evidence="2" id="KW-0496">Mitochondrion</keyword>
<dbReference type="EMBL" id="MU865052">
    <property type="protein sequence ID" value="KAK4458924.1"/>
    <property type="molecule type" value="Genomic_DNA"/>
</dbReference>
<reference evidence="4" key="2">
    <citation type="submission" date="2023-06" db="EMBL/GenBank/DDBJ databases">
        <authorList>
            <consortium name="Lawrence Berkeley National Laboratory"/>
            <person name="Mondo S.J."/>
            <person name="Hensen N."/>
            <person name="Bonometti L."/>
            <person name="Westerberg I."/>
            <person name="Brannstrom I.O."/>
            <person name="Guillou S."/>
            <person name="Cros-Aarteil S."/>
            <person name="Calhoun S."/>
            <person name="Haridas S."/>
            <person name="Kuo A."/>
            <person name="Pangilinan J."/>
            <person name="Riley R."/>
            <person name="Labutti K."/>
            <person name="Andreopoulos B."/>
            <person name="Lipzen A."/>
            <person name="Chen C."/>
            <person name="Yanf M."/>
            <person name="Daum C."/>
            <person name="Ng V."/>
            <person name="Clum A."/>
            <person name="Steindorff A."/>
            <person name="Ohm R."/>
            <person name="Martin F."/>
            <person name="Silar P."/>
            <person name="Natvig D."/>
            <person name="Lalanne C."/>
            <person name="Gautier V."/>
            <person name="Ament-Velasquez S.L."/>
            <person name="Kruys A."/>
            <person name="Hutchinson M.I."/>
            <person name="Powell A.J."/>
            <person name="Barry K."/>
            <person name="Miller A.N."/>
            <person name="Grigoriev I.V."/>
            <person name="Debuchy R."/>
            <person name="Gladieux P."/>
            <person name="Thoren M.H."/>
            <person name="Johannesson H."/>
        </authorList>
    </citation>
    <scope>NUCLEOTIDE SEQUENCE</scope>
    <source>
        <strain evidence="4">PSN324</strain>
    </source>
</reference>
<dbReference type="GO" id="GO:0005739">
    <property type="term" value="C:mitochondrion"/>
    <property type="evidence" value="ECO:0007669"/>
    <property type="project" value="UniProtKB-SubCell"/>
</dbReference>
<evidence type="ECO:0008006" key="6">
    <source>
        <dbReference type="Google" id="ProtNLM"/>
    </source>
</evidence>
<evidence type="ECO:0000313" key="4">
    <source>
        <dbReference type="EMBL" id="KAK4458924.1"/>
    </source>
</evidence>
<proteinExistence type="predicted"/>
<feature type="compositionally biased region" description="Pro residues" evidence="3">
    <location>
        <begin position="32"/>
        <end position="43"/>
    </location>
</feature>
<organism evidence="4 5">
    <name type="scientific">Cladorrhinum samala</name>
    <dbReference type="NCBI Taxonomy" id="585594"/>
    <lineage>
        <taxon>Eukaryota</taxon>
        <taxon>Fungi</taxon>
        <taxon>Dikarya</taxon>
        <taxon>Ascomycota</taxon>
        <taxon>Pezizomycotina</taxon>
        <taxon>Sordariomycetes</taxon>
        <taxon>Sordariomycetidae</taxon>
        <taxon>Sordariales</taxon>
        <taxon>Podosporaceae</taxon>
        <taxon>Cladorrhinum</taxon>
    </lineage>
</organism>
<sequence>MRPAVLLRSHLLHRARSPFQLQRTFCAAAPPGQKPPNPNPPELECPSSSSQSQSPDRPLPAQPQLVYPPSPSAHHSDLRSFELYLSQNNLDVSKTVHVGTHYEYTTISSLSRLGFSLHRVGGRSDCGIDLLGIWSLPPLSDFPPIRVIVQCKVRQKPGPQHIRELEGAFIGAPAGWRGKGVVGLLMTDRVATKGIRDALGRSKWPMVFVSCSKQGRITQFLWNARAEEGGLGSGGLGVVMRHEEGKGEDGKEVVLTWKGKRIEFQEKEGKGADQR</sequence>
<dbReference type="PANTHER" id="PTHR28133">
    <property type="entry name" value="REQUIRED FOR RESPIRATORY GROWTH PROTEIN 7, MITOCHONDRIAL"/>
    <property type="match status" value="1"/>
</dbReference>
<comment type="caution">
    <text evidence="4">The sequence shown here is derived from an EMBL/GenBank/DDBJ whole genome shotgun (WGS) entry which is preliminary data.</text>
</comment>
<keyword evidence="5" id="KW-1185">Reference proteome</keyword>
<feature type="region of interest" description="Disordered" evidence="3">
    <location>
        <begin position="27"/>
        <end position="73"/>
    </location>
</feature>
<dbReference type="PANTHER" id="PTHR28133:SF1">
    <property type="entry name" value="REQUIRED FOR RESPIRATORY GROWTH PROTEIN 7, MITOCHONDRIAL"/>
    <property type="match status" value="1"/>
</dbReference>
<feature type="compositionally biased region" description="Low complexity" evidence="3">
    <location>
        <begin position="44"/>
        <end position="56"/>
    </location>
</feature>
<accession>A0AAV9HFF1</accession>
<evidence type="ECO:0000256" key="2">
    <source>
        <dbReference type="ARBA" id="ARBA00023128"/>
    </source>
</evidence>
<name>A0AAV9HFF1_9PEZI</name>
<feature type="compositionally biased region" description="Pro residues" evidence="3">
    <location>
        <begin position="57"/>
        <end position="71"/>
    </location>
</feature>
<evidence type="ECO:0000256" key="3">
    <source>
        <dbReference type="SAM" id="MobiDB-lite"/>
    </source>
</evidence>
<reference evidence="4" key="1">
    <citation type="journal article" date="2023" name="Mol. Phylogenet. Evol.">
        <title>Genome-scale phylogeny and comparative genomics of the fungal order Sordariales.</title>
        <authorList>
            <person name="Hensen N."/>
            <person name="Bonometti L."/>
            <person name="Westerberg I."/>
            <person name="Brannstrom I.O."/>
            <person name="Guillou S."/>
            <person name="Cros-Aarteil S."/>
            <person name="Calhoun S."/>
            <person name="Haridas S."/>
            <person name="Kuo A."/>
            <person name="Mondo S."/>
            <person name="Pangilinan J."/>
            <person name="Riley R."/>
            <person name="LaButti K."/>
            <person name="Andreopoulos B."/>
            <person name="Lipzen A."/>
            <person name="Chen C."/>
            <person name="Yan M."/>
            <person name="Daum C."/>
            <person name="Ng V."/>
            <person name="Clum A."/>
            <person name="Steindorff A."/>
            <person name="Ohm R.A."/>
            <person name="Martin F."/>
            <person name="Silar P."/>
            <person name="Natvig D.O."/>
            <person name="Lalanne C."/>
            <person name="Gautier V."/>
            <person name="Ament-Velasquez S.L."/>
            <person name="Kruys A."/>
            <person name="Hutchinson M.I."/>
            <person name="Powell A.J."/>
            <person name="Barry K."/>
            <person name="Miller A.N."/>
            <person name="Grigoriev I.V."/>
            <person name="Debuchy R."/>
            <person name="Gladieux P."/>
            <person name="Hiltunen Thoren M."/>
            <person name="Johannesson H."/>
        </authorList>
    </citation>
    <scope>NUCLEOTIDE SEQUENCE</scope>
    <source>
        <strain evidence="4">PSN324</strain>
    </source>
</reference>
<evidence type="ECO:0000313" key="5">
    <source>
        <dbReference type="Proteomes" id="UP001321749"/>
    </source>
</evidence>
<dbReference type="AlphaFoldDB" id="A0AAV9HFF1"/>
<evidence type="ECO:0000256" key="1">
    <source>
        <dbReference type="ARBA" id="ARBA00004173"/>
    </source>
</evidence>